<feature type="region of interest" description="Disordered" evidence="1">
    <location>
        <begin position="71"/>
        <end position="109"/>
    </location>
</feature>
<feature type="compositionally biased region" description="Low complexity" evidence="1">
    <location>
        <begin position="84"/>
        <end position="109"/>
    </location>
</feature>
<organism evidence="3 4">
    <name type="scientific">Branchiibius cervicis</name>
    <dbReference type="NCBI Taxonomy" id="908252"/>
    <lineage>
        <taxon>Bacteria</taxon>
        <taxon>Bacillati</taxon>
        <taxon>Actinomycetota</taxon>
        <taxon>Actinomycetes</taxon>
        <taxon>Micrococcales</taxon>
        <taxon>Dermacoccaceae</taxon>
        <taxon>Branchiibius</taxon>
    </lineage>
</organism>
<dbReference type="Proteomes" id="UP001596356">
    <property type="component" value="Unassembled WGS sequence"/>
</dbReference>
<dbReference type="EMBL" id="JBHSWJ010000002">
    <property type="protein sequence ID" value="MFC6715425.1"/>
    <property type="molecule type" value="Genomic_DNA"/>
</dbReference>
<gene>
    <name evidence="3" type="ORF">ACFQBT_17035</name>
</gene>
<evidence type="ECO:0000313" key="4">
    <source>
        <dbReference type="Proteomes" id="UP001596356"/>
    </source>
</evidence>
<reference evidence="4" key="1">
    <citation type="journal article" date="2019" name="Int. J. Syst. Evol. Microbiol.">
        <title>The Global Catalogue of Microorganisms (GCM) 10K type strain sequencing project: providing services to taxonomists for standard genome sequencing and annotation.</title>
        <authorList>
            <consortium name="The Broad Institute Genomics Platform"/>
            <consortium name="The Broad Institute Genome Sequencing Center for Infectious Disease"/>
            <person name="Wu L."/>
            <person name="Ma J."/>
        </authorList>
    </citation>
    <scope>NUCLEOTIDE SEQUENCE [LARGE SCALE GENOMIC DNA]</scope>
    <source>
        <strain evidence="4">NBRC 106593</strain>
    </source>
</reference>
<evidence type="ECO:0000256" key="1">
    <source>
        <dbReference type="SAM" id="MobiDB-lite"/>
    </source>
</evidence>
<protein>
    <submittedName>
        <fullName evidence="3">Uncharacterized protein</fullName>
    </submittedName>
</protein>
<keyword evidence="4" id="KW-1185">Reference proteome</keyword>
<dbReference type="RefSeq" id="WP_377824534.1">
    <property type="nucleotide sequence ID" value="NZ_JBHSWJ010000002.1"/>
</dbReference>
<evidence type="ECO:0000256" key="2">
    <source>
        <dbReference type="SAM" id="SignalP"/>
    </source>
</evidence>
<accession>A0ABW2AYB5</accession>
<keyword evidence="2" id="KW-0732">Signal</keyword>
<name>A0ABW2AYB5_9MICO</name>
<sequence length="109" mass="11145">MRRRTLLLGAATLVAGCSSATPAVRSTADPKALLVAARANLNATEGVHIDMVGADIPKGISAVLAARGDGAPTPAWQGRIKLQTRGSSSSSRSSRSRTTCGPRCRGTTT</sequence>
<evidence type="ECO:0000313" key="3">
    <source>
        <dbReference type="EMBL" id="MFC6715425.1"/>
    </source>
</evidence>
<feature type="signal peptide" evidence="2">
    <location>
        <begin position="1"/>
        <end position="20"/>
    </location>
</feature>
<feature type="chain" id="PRO_5046478884" evidence="2">
    <location>
        <begin position="21"/>
        <end position="109"/>
    </location>
</feature>
<proteinExistence type="predicted"/>
<comment type="caution">
    <text evidence="3">The sequence shown here is derived from an EMBL/GenBank/DDBJ whole genome shotgun (WGS) entry which is preliminary data.</text>
</comment>
<dbReference type="PROSITE" id="PS51257">
    <property type="entry name" value="PROKAR_LIPOPROTEIN"/>
    <property type="match status" value="1"/>
</dbReference>